<name>U1GUS8_ENDPU</name>
<dbReference type="OrthoDB" id="5986190at2759"/>
<keyword evidence="2" id="KW-1185">Reference proteome</keyword>
<dbReference type="PANTHER" id="PTHR46082:SF6">
    <property type="entry name" value="AAA+ ATPASE DOMAIN-CONTAINING PROTEIN-RELATED"/>
    <property type="match status" value="1"/>
</dbReference>
<sequence length="198" mass="22535">MAMLIPADTQNKEYRYRRSLIPHMDACFALHENGIFHLCKVDPGLANLCSAYARVSCAIYSEHGQPGKAPRLIEKVVDMQKQTFGGENSLTLESLGYLARSYSRVDREVEALQLRKRLLEMSKHTLGEKDPVTLTSMANLASSYSSLNQHEEQLRLMEVVVETAKRTLAEEHVFTFNMTLSLALIYCMSGRYREAWIQ</sequence>
<dbReference type="InterPro" id="IPR011990">
    <property type="entry name" value="TPR-like_helical_dom_sf"/>
</dbReference>
<dbReference type="Pfam" id="PF13374">
    <property type="entry name" value="TPR_10"/>
    <property type="match status" value="2"/>
</dbReference>
<dbReference type="PANTHER" id="PTHR46082">
    <property type="entry name" value="ATP/GTP-BINDING PROTEIN-RELATED"/>
    <property type="match status" value="1"/>
</dbReference>
<protein>
    <recommendedName>
        <fullName evidence="3">MalT-like TPR region domain-containing protein</fullName>
    </recommendedName>
</protein>
<dbReference type="SUPFAM" id="SSF48452">
    <property type="entry name" value="TPR-like"/>
    <property type="match status" value="1"/>
</dbReference>
<accession>U1GUS8</accession>
<gene>
    <name evidence="1" type="ORF">EPUS_09280</name>
</gene>
<dbReference type="RefSeq" id="XP_007786457.1">
    <property type="nucleotide sequence ID" value="XM_007788267.1"/>
</dbReference>
<evidence type="ECO:0000313" key="2">
    <source>
        <dbReference type="Proteomes" id="UP000019373"/>
    </source>
</evidence>
<evidence type="ECO:0000313" key="1">
    <source>
        <dbReference type="EMBL" id="ERF76213.1"/>
    </source>
</evidence>
<dbReference type="Proteomes" id="UP000019373">
    <property type="component" value="Unassembled WGS sequence"/>
</dbReference>
<proteinExistence type="predicted"/>
<organism evidence="1 2">
    <name type="scientific">Endocarpon pusillum (strain Z07020 / HMAS-L-300199)</name>
    <name type="common">Lichen-forming fungus</name>
    <dbReference type="NCBI Taxonomy" id="1263415"/>
    <lineage>
        <taxon>Eukaryota</taxon>
        <taxon>Fungi</taxon>
        <taxon>Dikarya</taxon>
        <taxon>Ascomycota</taxon>
        <taxon>Pezizomycotina</taxon>
        <taxon>Eurotiomycetes</taxon>
        <taxon>Chaetothyriomycetidae</taxon>
        <taxon>Verrucariales</taxon>
        <taxon>Verrucariaceae</taxon>
        <taxon>Endocarpon</taxon>
    </lineage>
</organism>
<dbReference type="OMA" id="HENGIFH"/>
<dbReference type="GeneID" id="19244108"/>
<dbReference type="AlphaFoldDB" id="U1GUS8"/>
<evidence type="ECO:0008006" key="3">
    <source>
        <dbReference type="Google" id="ProtNLM"/>
    </source>
</evidence>
<dbReference type="Gene3D" id="1.25.40.10">
    <property type="entry name" value="Tetratricopeptide repeat domain"/>
    <property type="match status" value="1"/>
</dbReference>
<dbReference type="EMBL" id="KE720774">
    <property type="protein sequence ID" value="ERF76213.1"/>
    <property type="molecule type" value="Genomic_DNA"/>
</dbReference>
<dbReference type="HOGENOM" id="CLU_1378112_0_0_1"/>
<dbReference type="InterPro" id="IPR053137">
    <property type="entry name" value="NLR-like"/>
</dbReference>
<reference evidence="2" key="1">
    <citation type="journal article" date="2014" name="BMC Genomics">
        <title>Genome characteristics reveal the impact of lichenization on lichen-forming fungus Endocarpon pusillum Hedwig (Verrucariales, Ascomycota).</title>
        <authorList>
            <person name="Wang Y.-Y."/>
            <person name="Liu B."/>
            <person name="Zhang X.-Y."/>
            <person name="Zhou Q.-M."/>
            <person name="Zhang T."/>
            <person name="Li H."/>
            <person name="Yu Y.-F."/>
            <person name="Zhang X.-L."/>
            <person name="Hao X.-Y."/>
            <person name="Wang M."/>
            <person name="Wang L."/>
            <person name="Wei J.-C."/>
        </authorList>
    </citation>
    <scope>NUCLEOTIDE SEQUENCE [LARGE SCALE GENOMIC DNA]</scope>
    <source>
        <strain evidence="2">Z07020 / HMAS-L-300199</strain>
    </source>
</reference>